<proteinExistence type="predicted"/>
<accession>A0A0A9W7B0</accession>
<reference evidence="1" key="1">
    <citation type="journal article" date="2014" name="PLoS ONE">
        <title>Transcriptome-Based Identification of ABC Transporters in the Western Tarnished Plant Bug Lygus hesperus.</title>
        <authorList>
            <person name="Hull J.J."/>
            <person name="Chaney K."/>
            <person name="Geib S.M."/>
            <person name="Fabrick J.A."/>
            <person name="Brent C.S."/>
            <person name="Walsh D."/>
            <person name="Lavine L.C."/>
        </authorList>
    </citation>
    <scope>NUCLEOTIDE SEQUENCE</scope>
</reference>
<gene>
    <name evidence="1" type="primary">hsdl1_0</name>
    <name evidence="2" type="synonym">hsdl1_1</name>
    <name evidence="3" type="synonym">hsdl1_2</name>
    <name evidence="3" type="ORF">CM83_68580</name>
    <name evidence="2" type="ORF">CM83_68582</name>
    <name evidence="1" type="ORF">CM83_68583</name>
</gene>
<organism evidence="1">
    <name type="scientific">Lygus hesperus</name>
    <name type="common">Western plant bug</name>
    <dbReference type="NCBI Taxonomy" id="30085"/>
    <lineage>
        <taxon>Eukaryota</taxon>
        <taxon>Metazoa</taxon>
        <taxon>Ecdysozoa</taxon>
        <taxon>Arthropoda</taxon>
        <taxon>Hexapoda</taxon>
        <taxon>Insecta</taxon>
        <taxon>Pterygota</taxon>
        <taxon>Neoptera</taxon>
        <taxon>Paraneoptera</taxon>
        <taxon>Hemiptera</taxon>
        <taxon>Heteroptera</taxon>
        <taxon>Panheteroptera</taxon>
        <taxon>Cimicomorpha</taxon>
        <taxon>Miridae</taxon>
        <taxon>Mirini</taxon>
        <taxon>Lygus</taxon>
    </lineage>
</organism>
<evidence type="ECO:0000313" key="3">
    <source>
        <dbReference type="EMBL" id="JAG43087.1"/>
    </source>
</evidence>
<name>A0A0A9W7B0_LYGHE</name>
<dbReference type="EMBL" id="GBHO01000517">
    <property type="protein sequence ID" value="JAG43087.1"/>
    <property type="molecule type" value="Transcribed_RNA"/>
</dbReference>
<dbReference type="EMBL" id="GBHO01039267">
    <property type="protein sequence ID" value="JAG04337.1"/>
    <property type="molecule type" value="Transcribed_RNA"/>
</dbReference>
<feature type="non-terminal residue" evidence="1">
    <location>
        <position position="1"/>
    </location>
</feature>
<evidence type="ECO:0000313" key="2">
    <source>
        <dbReference type="EMBL" id="JAG40111.1"/>
    </source>
</evidence>
<dbReference type="EMBL" id="GBHO01003493">
    <property type="protein sequence ID" value="JAG40111.1"/>
    <property type="molecule type" value="Transcribed_RNA"/>
</dbReference>
<evidence type="ECO:0000313" key="1">
    <source>
        <dbReference type="EMBL" id="JAG04337.1"/>
    </source>
</evidence>
<protein>
    <submittedName>
        <fullName evidence="1">Inactive hydroxysteroid dehydrogenase-like protein 1</fullName>
    </submittedName>
</protein>
<dbReference type="AlphaFoldDB" id="A0A0A9W7B0"/>
<sequence>LIGPKRSKHLKIRFNPPIPALSALQAATVISKNTSPTIFFDFTDEKTVTTTTVPVRHYRHTPNGNFCSWATYLLTLPADTFIKGKTQKMHATQWVGRYL</sequence>
<reference evidence="1" key="2">
    <citation type="submission" date="2014-07" db="EMBL/GenBank/DDBJ databases">
        <authorList>
            <person name="Hull J."/>
        </authorList>
    </citation>
    <scope>NUCLEOTIDE SEQUENCE</scope>
</reference>